<keyword evidence="3" id="KW-1185">Reference proteome</keyword>
<dbReference type="EMBL" id="CP095046">
    <property type="protein sequence ID" value="UOQ72451.1"/>
    <property type="molecule type" value="Genomic_DNA"/>
</dbReference>
<dbReference type="SUPFAM" id="SSF63829">
    <property type="entry name" value="Calcium-dependent phosphotriesterase"/>
    <property type="match status" value="1"/>
</dbReference>
<feature type="signal peptide" evidence="1">
    <location>
        <begin position="1"/>
        <end position="32"/>
    </location>
</feature>
<keyword evidence="1" id="KW-0732">Signal</keyword>
<protein>
    <submittedName>
        <fullName evidence="2">T9SS type A sorting domain-containing protein</fullName>
    </submittedName>
</protein>
<evidence type="ECO:0000313" key="2">
    <source>
        <dbReference type="EMBL" id="UOQ72451.1"/>
    </source>
</evidence>
<dbReference type="NCBIfam" id="TIGR04183">
    <property type="entry name" value="Por_Secre_tail"/>
    <property type="match status" value="1"/>
</dbReference>
<accession>A0A8T9Q7P5</accession>
<organism evidence="2 3">
    <name type="scientific">Hymenobacter cellulosilyticus</name>
    <dbReference type="NCBI Taxonomy" id="2932248"/>
    <lineage>
        <taxon>Bacteria</taxon>
        <taxon>Pseudomonadati</taxon>
        <taxon>Bacteroidota</taxon>
        <taxon>Cytophagia</taxon>
        <taxon>Cytophagales</taxon>
        <taxon>Hymenobacteraceae</taxon>
        <taxon>Hymenobacter</taxon>
    </lineage>
</organism>
<dbReference type="InterPro" id="IPR026444">
    <property type="entry name" value="Secre_tail"/>
</dbReference>
<evidence type="ECO:0000256" key="1">
    <source>
        <dbReference type="SAM" id="SignalP"/>
    </source>
</evidence>
<dbReference type="RefSeq" id="WP_244675835.1">
    <property type="nucleotide sequence ID" value="NZ_CP095046.1"/>
</dbReference>
<proteinExistence type="predicted"/>
<feature type="chain" id="PRO_5035813951" evidence="1">
    <location>
        <begin position="33"/>
        <end position="543"/>
    </location>
</feature>
<sequence>MQHTYSSRATWPSRLFLLGLLTLGLAPSAVQAQAPTWNFVTNLKKSTSPQGEALVTATVANAAGDVYVAGGFAGTVTLGSTTLTSQGTGTAYFNDLFIAKWSRTTNSFVWAQRLSGLTDDAALAIALGPDGVYLAGTCGRGATFGNVTVAEEGQFLARVTDTGTGATVRWAQHHSLGGIGKLAVSGSNLYATGYMKGTVTVAGQTLTHDGGYLLRLTDTGTAATPSWIRSLGNVASDVAVSGSSVYVSGSFGGQATFGTTTLTSNAYRNGYVVKLTDSDTAAPAFNWVQQMGGPDNAIANAVAVSGTSVYVGGEFLGSSRIGNQTLTTNNYTNLGGFVTKLTDAGPSSSFMWAMPINNGYKDEVQKLVVQGPAVYVAGPTGTGNSCVGRFTDNGTSATKAWMEFIRKSIHAPIRSLAANSYGQVYLGGSVSGYAEFGSLPLTINIPYNAMANFWASIQDNTVLASSTSAAAAGLAIYPNPARTSVQVPAATMATTLTLTDALGRSVRTATGAALSVQGVAPGLYVLRAATPGQPVRMAKLKVE</sequence>
<dbReference type="AlphaFoldDB" id="A0A8T9Q7P5"/>
<evidence type="ECO:0000313" key="3">
    <source>
        <dbReference type="Proteomes" id="UP000831796"/>
    </source>
</evidence>
<dbReference type="Proteomes" id="UP000831796">
    <property type="component" value="Chromosome"/>
</dbReference>
<dbReference type="KEGG" id="hcu:MUN79_00075"/>
<reference evidence="2" key="1">
    <citation type="submission" date="2022-04" db="EMBL/GenBank/DDBJ databases">
        <title>Hymenobacter sp. isolated from the air.</title>
        <authorList>
            <person name="Won M."/>
            <person name="Lee C.-M."/>
            <person name="Woen H.-Y."/>
            <person name="Kwon S.-W."/>
        </authorList>
    </citation>
    <scope>NUCLEOTIDE SEQUENCE</scope>
    <source>
        <strain evidence="2">5116S-3</strain>
    </source>
</reference>
<gene>
    <name evidence="2" type="ORF">MUN79_00075</name>
</gene>
<name>A0A8T9Q7P5_9BACT</name>